<sequence>MKKERREWRRRIKKSIFTLLFLMGIAGCSKQNQVEKNKVKKGETISISVSEEISPEIKVDIDGEFKTEDLKKYTVTPEPLPVEKDWVEGVAKYLPFQEKTAVEDESYGEEYNTRLFYLKGQENRFSAQKSGIHVSIDPDFYENCELYYHGEGVYPFFNDEMDIYYDKKDLPFMTYQEAETLSKSLLKQAGFTYSQERSVGYSLNEDSLESYRSSHLEKFESIRSWWEENQIADYIENWRGTGGFYVFYYPLQIGSLQIDEGSMRGMTYAHVVINRDGIVRANIPCNYKVVEEADTEVVHPDIALERLLQMYENTILTGKIRISGIDLIFGETEMKVIGKSDLDILQVISPCWRFLVQMEENGEMVDGEVLYDAVTGKQIR</sequence>
<gene>
    <name evidence="1" type="ORF">EBB54_25885</name>
</gene>
<reference evidence="1" key="1">
    <citation type="submission" date="2018-10" db="EMBL/GenBank/DDBJ databases">
        <title>Schaedlerella arabinophila gen. nov. sp. nov., isolated from the mouse intestinal tract and comparative analysis with the genome of the closely related altered Schaedler flora strain ASF502.</title>
        <authorList>
            <person name="Miyake S."/>
            <person name="Soh M."/>
            <person name="Seedorf H."/>
        </authorList>
    </citation>
    <scope>NUCLEOTIDE SEQUENCE [LARGE SCALE GENOMIC DNA]</scope>
    <source>
        <strain evidence="1">DSM 106076</strain>
    </source>
</reference>
<comment type="caution">
    <text evidence="1">The sequence shown here is derived from an EMBL/GenBank/DDBJ whole genome shotgun (WGS) entry which is preliminary data.</text>
</comment>
<dbReference type="Proteomes" id="UP000274920">
    <property type="component" value="Unassembled WGS sequence"/>
</dbReference>
<evidence type="ECO:0000313" key="1">
    <source>
        <dbReference type="EMBL" id="RRK34380.1"/>
    </source>
</evidence>
<dbReference type="RefSeq" id="WP_125129517.1">
    <property type="nucleotide sequence ID" value="NZ_RHJS01000002.1"/>
</dbReference>
<accession>A0A3R8M264</accession>
<dbReference type="PROSITE" id="PS51257">
    <property type="entry name" value="PROKAR_LIPOPROTEIN"/>
    <property type="match status" value="1"/>
</dbReference>
<proteinExistence type="predicted"/>
<keyword evidence="2" id="KW-1185">Reference proteome</keyword>
<protein>
    <submittedName>
        <fullName evidence="1">Uncharacterized protein</fullName>
    </submittedName>
</protein>
<evidence type="ECO:0000313" key="2">
    <source>
        <dbReference type="Proteomes" id="UP000274920"/>
    </source>
</evidence>
<name>A0A3R8M264_9FIRM</name>
<dbReference type="EMBL" id="RHJS01000002">
    <property type="protein sequence ID" value="RRK34380.1"/>
    <property type="molecule type" value="Genomic_DNA"/>
</dbReference>
<organism evidence="1 2">
    <name type="scientific">Schaedlerella arabinosiphila</name>
    <dbReference type="NCBI Taxonomy" id="2044587"/>
    <lineage>
        <taxon>Bacteria</taxon>
        <taxon>Bacillati</taxon>
        <taxon>Bacillota</taxon>
        <taxon>Clostridia</taxon>
        <taxon>Lachnospirales</taxon>
        <taxon>Lachnospiraceae</taxon>
        <taxon>Schaedlerella</taxon>
    </lineage>
</organism>
<dbReference type="AlphaFoldDB" id="A0A3R8M264"/>